<dbReference type="GO" id="GO:0003690">
    <property type="term" value="F:double-stranded DNA binding"/>
    <property type="evidence" value="ECO:0007669"/>
    <property type="project" value="TreeGrafter"/>
</dbReference>
<dbReference type="GO" id="GO:0006281">
    <property type="term" value="P:DNA repair"/>
    <property type="evidence" value="ECO:0007669"/>
    <property type="project" value="UniProtKB-KW"/>
</dbReference>
<dbReference type="PANTHER" id="PTHR12415:SF0">
    <property type="entry name" value="TYROSYL-DNA PHOSPHODIESTERASE 1"/>
    <property type="match status" value="1"/>
</dbReference>
<dbReference type="GO" id="GO:0005634">
    <property type="term" value="C:nucleus"/>
    <property type="evidence" value="ECO:0007669"/>
    <property type="project" value="UniProtKB-SubCell"/>
</dbReference>
<accession>A0AA88GYK1</accession>
<keyword evidence="3" id="KW-0540">Nuclease</keyword>
<dbReference type="AlphaFoldDB" id="A0AA88GYK1"/>
<keyword evidence="14" id="KW-1185">Reference proteome</keyword>
<feature type="active site" description="Proton donor/acceptor" evidence="9">
    <location>
        <position position="383"/>
    </location>
</feature>
<feature type="binding site" evidence="10">
    <location>
        <position position="181"/>
    </location>
    <ligand>
        <name>substrate</name>
    </ligand>
</feature>
<evidence type="ECO:0000313" key="14">
    <source>
        <dbReference type="Proteomes" id="UP000816034"/>
    </source>
</evidence>
<evidence type="ECO:0000256" key="12">
    <source>
        <dbReference type="SAM" id="MobiDB-lite"/>
    </source>
</evidence>
<evidence type="ECO:0000256" key="11">
    <source>
        <dbReference type="PIRSR" id="PIRSR610347-3"/>
    </source>
</evidence>
<gene>
    <name evidence="13" type="ORF">C9374_006939</name>
</gene>
<keyword evidence="4" id="KW-0227">DNA damage</keyword>
<protein>
    <recommendedName>
        <fullName evidence="15">Tyrosyl-DNA phosphodiesterase</fullName>
    </recommendedName>
</protein>
<comment type="caution">
    <text evidence="13">The sequence shown here is derived from an EMBL/GenBank/DDBJ whole genome shotgun (WGS) entry which is preliminary data.</text>
</comment>
<feature type="region of interest" description="Disordered" evidence="12">
    <location>
        <begin position="446"/>
        <end position="469"/>
    </location>
</feature>
<dbReference type="Proteomes" id="UP000816034">
    <property type="component" value="Unassembled WGS sequence"/>
</dbReference>
<dbReference type="SUPFAM" id="SSF56024">
    <property type="entry name" value="Phospholipase D/nuclease"/>
    <property type="match status" value="2"/>
</dbReference>
<evidence type="ECO:0000256" key="7">
    <source>
        <dbReference type="ARBA" id="ARBA00023204"/>
    </source>
</evidence>
<evidence type="ECO:0000256" key="10">
    <source>
        <dbReference type="PIRSR" id="PIRSR610347-2"/>
    </source>
</evidence>
<comment type="subcellular location">
    <subcellularLocation>
        <location evidence="1">Nucleus</location>
    </subcellularLocation>
</comment>
<feature type="region of interest" description="Disordered" evidence="12">
    <location>
        <begin position="41"/>
        <end position="64"/>
    </location>
</feature>
<feature type="compositionally biased region" description="Low complexity" evidence="12">
    <location>
        <begin position="446"/>
        <end position="465"/>
    </location>
</feature>
<evidence type="ECO:0000256" key="8">
    <source>
        <dbReference type="ARBA" id="ARBA00023242"/>
    </source>
</evidence>
<sequence length="510" mass="57872">MPNPKRTLGDAIIVVDTDDDTSSEDDDQEVVEVKHVDHTKHTLEPITKKKKTHPSQHESVTHPKTIPRKAAQTSSLIQYHGDKIYYNPLANETSNSEHFLTLSQILEVRKAKSLFLSSFCLDYEFLQTVIPFESLQIPITISHHWDQTQEKVGKSLIQLGKCPICVCNPKLLGQYSNMHAKLFIIEFEEKIRIVISSANLTQFDWQYFKQAIWIQEFPKKLSTSSCKFENDLVDFWQHLTGLPGNFLRKYDYSTAKGELIPSIPGYHTTDKYGHLAIKKSIAAMNFSTTEIQQLKDSPLYFQMSSIGSMNSNYIAELSDSFYVTKTKNLFHIVFPSLDVVSQSHYGLRCGGMIHLRSKTYETSTFPRNAMSHYSPTQGNHLSHSKIIFHQSNNNPNVGFIVIGSHNLSQAALGKLQKNNSQLYISNYELGIALKLDVFKNKENMSSQIPRQSVSSSSSSSSSSSQGHALTNEQVQSQFGLILPFKIPPTRYDHKHDSPFILENVQDLYEN</sequence>
<feature type="active site" description="Nucleophile" evidence="9">
    <location>
        <position position="179"/>
    </location>
</feature>
<dbReference type="Gene3D" id="3.30.870.10">
    <property type="entry name" value="Endonuclease Chain A"/>
    <property type="match status" value="2"/>
</dbReference>
<evidence type="ECO:0008006" key="15">
    <source>
        <dbReference type="Google" id="ProtNLM"/>
    </source>
</evidence>
<evidence type="ECO:0000256" key="3">
    <source>
        <dbReference type="ARBA" id="ARBA00022722"/>
    </source>
</evidence>
<evidence type="ECO:0000256" key="5">
    <source>
        <dbReference type="ARBA" id="ARBA00022801"/>
    </source>
</evidence>
<reference evidence="13 14" key="1">
    <citation type="journal article" date="2018" name="BMC Genomics">
        <title>The genome of Naegleria lovaniensis, the basis for a comparative approach to unravel pathogenicity factors of the human pathogenic amoeba N. fowleri.</title>
        <authorList>
            <person name="Liechti N."/>
            <person name="Schurch N."/>
            <person name="Bruggmann R."/>
            <person name="Wittwer M."/>
        </authorList>
    </citation>
    <scope>NUCLEOTIDE SEQUENCE [LARGE SCALE GENOMIC DNA]</scope>
    <source>
        <strain evidence="13 14">ATCC 30569</strain>
    </source>
</reference>
<dbReference type="GeneID" id="68099393"/>
<feature type="site" description="Interaction with DNA" evidence="11">
    <location>
        <position position="408"/>
    </location>
</feature>
<dbReference type="GO" id="GO:0003697">
    <property type="term" value="F:single-stranded DNA binding"/>
    <property type="evidence" value="ECO:0007669"/>
    <property type="project" value="TreeGrafter"/>
</dbReference>
<dbReference type="PANTHER" id="PTHR12415">
    <property type="entry name" value="TYROSYL-DNA PHOSPHODIESTERASE 1"/>
    <property type="match status" value="1"/>
</dbReference>
<dbReference type="CDD" id="cd09122">
    <property type="entry name" value="PLDc_Tdp1_1"/>
    <property type="match status" value="1"/>
</dbReference>
<dbReference type="RefSeq" id="XP_044555302.1">
    <property type="nucleotide sequence ID" value="XM_044696854.1"/>
</dbReference>
<keyword evidence="6" id="KW-0269">Exonuclease</keyword>
<dbReference type="GO" id="GO:0017005">
    <property type="term" value="F:3'-tyrosyl-DNA phosphodiesterase activity"/>
    <property type="evidence" value="ECO:0007669"/>
    <property type="project" value="TreeGrafter"/>
</dbReference>
<dbReference type="Pfam" id="PF06087">
    <property type="entry name" value="Tyr-DNA_phospho"/>
    <property type="match status" value="1"/>
</dbReference>
<keyword evidence="7" id="KW-0234">DNA repair</keyword>
<keyword evidence="5" id="KW-0378">Hydrolase</keyword>
<evidence type="ECO:0000256" key="1">
    <source>
        <dbReference type="ARBA" id="ARBA00004123"/>
    </source>
</evidence>
<comment type="similarity">
    <text evidence="2">Belongs to the tyrosyl-DNA phosphodiesterase family.</text>
</comment>
<evidence type="ECO:0000256" key="6">
    <source>
        <dbReference type="ARBA" id="ARBA00022839"/>
    </source>
</evidence>
<evidence type="ECO:0000313" key="13">
    <source>
        <dbReference type="EMBL" id="KAG2393408.1"/>
    </source>
</evidence>
<organism evidence="13 14">
    <name type="scientific">Naegleria lovaniensis</name>
    <name type="common">Amoeba</name>
    <dbReference type="NCBI Taxonomy" id="51637"/>
    <lineage>
        <taxon>Eukaryota</taxon>
        <taxon>Discoba</taxon>
        <taxon>Heterolobosea</taxon>
        <taxon>Tetramitia</taxon>
        <taxon>Eutetramitia</taxon>
        <taxon>Vahlkampfiidae</taxon>
        <taxon>Naegleria</taxon>
    </lineage>
</organism>
<evidence type="ECO:0000256" key="4">
    <source>
        <dbReference type="ARBA" id="ARBA00022763"/>
    </source>
</evidence>
<dbReference type="InterPro" id="IPR010347">
    <property type="entry name" value="Tdp1"/>
</dbReference>
<dbReference type="GO" id="GO:0004527">
    <property type="term" value="F:exonuclease activity"/>
    <property type="evidence" value="ECO:0007669"/>
    <property type="project" value="UniProtKB-KW"/>
</dbReference>
<dbReference type="EMBL" id="PYSW02000002">
    <property type="protein sequence ID" value="KAG2393408.1"/>
    <property type="molecule type" value="Genomic_DNA"/>
</dbReference>
<feature type="binding site" evidence="10">
    <location>
        <position position="385"/>
    </location>
    <ligand>
        <name>substrate</name>
    </ligand>
</feature>
<evidence type="ECO:0000256" key="2">
    <source>
        <dbReference type="ARBA" id="ARBA00010205"/>
    </source>
</evidence>
<name>A0AA88GYK1_NAELO</name>
<proteinExistence type="inferred from homology"/>
<evidence type="ECO:0000256" key="9">
    <source>
        <dbReference type="PIRSR" id="PIRSR610347-1"/>
    </source>
</evidence>
<keyword evidence="8" id="KW-0539">Nucleus</keyword>